<dbReference type="Gene3D" id="3.30.450.40">
    <property type="match status" value="1"/>
</dbReference>
<proteinExistence type="predicted"/>
<dbReference type="AlphaFoldDB" id="A0AAV8UPH5"/>
<evidence type="ECO:0008006" key="4">
    <source>
        <dbReference type="Google" id="ProtNLM"/>
    </source>
</evidence>
<dbReference type="InterPro" id="IPR029016">
    <property type="entry name" value="GAF-like_dom_sf"/>
</dbReference>
<gene>
    <name evidence="2" type="ORF">NDN08_006352</name>
</gene>
<name>A0AAV8UPH5_9RHOD</name>
<evidence type="ECO:0000313" key="3">
    <source>
        <dbReference type="Proteomes" id="UP001157974"/>
    </source>
</evidence>
<dbReference type="SUPFAM" id="SSF55781">
    <property type="entry name" value="GAF domain-like"/>
    <property type="match status" value="1"/>
</dbReference>
<evidence type="ECO:0000256" key="1">
    <source>
        <dbReference type="SAM" id="MobiDB-lite"/>
    </source>
</evidence>
<sequence>MSESSGRNTGSEEGATSAKRAKKEVGVLEEEEGGGGGGEANASATSKKEHQRRHTQNSRAKLNSKFDELLALIQPLYNVDRRHTPHRSEVLDYAIHAYNDLTERKIFLETEIALSSEKSLNTYLKSFVESNMDITSVLEFYVSMICAKKQWRYGEVWRPNGSSGLLTLTGSAIHRTVMGEELERVRRFLAESRSLEIRPPEDLIGRVFVTQRTEWMNDLEDAEVFVRAQSAKNASLKSVFALPICDRNNNILAVTTFFSQEVREYDSTTVSLSSELGESVVHAFDEILASKQGQAST</sequence>
<comment type="caution">
    <text evidence="2">The sequence shown here is derived from an EMBL/GenBank/DDBJ whole genome shotgun (WGS) entry which is preliminary data.</text>
</comment>
<reference evidence="2 3" key="1">
    <citation type="journal article" date="2023" name="Nat. Commun.">
        <title>Origin of minicircular mitochondrial genomes in red algae.</title>
        <authorList>
            <person name="Lee Y."/>
            <person name="Cho C.H."/>
            <person name="Lee Y.M."/>
            <person name="Park S.I."/>
            <person name="Yang J.H."/>
            <person name="West J.A."/>
            <person name="Bhattacharya D."/>
            <person name="Yoon H.S."/>
        </authorList>
    </citation>
    <scope>NUCLEOTIDE SEQUENCE [LARGE SCALE GENOMIC DNA]</scope>
    <source>
        <strain evidence="2 3">CCMP1338</strain>
        <tissue evidence="2">Whole cell</tissue>
    </source>
</reference>
<organism evidence="2 3">
    <name type="scientific">Rhodosorus marinus</name>
    <dbReference type="NCBI Taxonomy" id="101924"/>
    <lineage>
        <taxon>Eukaryota</taxon>
        <taxon>Rhodophyta</taxon>
        <taxon>Stylonematophyceae</taxon>
        <taxon>Stylonematales</taxon>
        <taxon>Stylonemataceae</taxon>
        <taxon>Rhodosorus</taxon>
    </lineage>
</organism>
<dbReference type="EMBL" id="JAMWBK010000008">
    <property type="protein sequence ID" value="KAJ8903037.1"/>
    <property type="molecule type" value="Genomic_DNA"/>
</dbReference>
<accession>A0AAV8UPH5</accession>
<feature type="compositionally biased region" description="Polar residues" evidence="1">
    <location>
        <begin position="1"/>
        <end position="11"/>
    </location>
</feature>
<protein>
    <recommendedName>
        <fullName evidence="4">BHLH domain-containing protein</fullName>
    </recommendedName>
</protein>
<evidence type="ECO:0000313" key="2">
    <source>
        <dbReference type="EMBL" id="KAJ8903037.1"/>
    </source>
</evidence>
<dbReference type="Proteomes" id="UP001157974">
    <property type="component" value="Unassembled WGS sequence"/>
</dbReference>
<keyword evidence="3" id="KW-1185">Reference proteome</keyword>
<feature type="region of interest" description="Disordered" evidence="1">
    <location>
        <begin position="1"/>
        <end position="60"/>
    </location>
</feature>